<dbReference type="GO" id="GO:0000272">
    <property type="term" value="P:polysaccharide catabolic process"/>
    <property type="evidence" value="ECO:0007669"/>
    <property type="project" value="UniProtKB-KW"/>
</dbReference>
<dbReference type="InterPro" id="IPR036116">
    <property type="entry name" value="FN3_sf"/>
</dbReference>
<dbReference type="RefSeq" id="WP_052117339.1">
    <property type="nucleotide sequence ID" value="NZ_BMEA01000001.1"/>
</dbReference>
<dbReference type="Pfam" id="PF13517">
    <property type="entry name" value="FG-GAP_3"/>
    <property type="match status" value="1"/>
</dbReference>
<evidence type="ECO:0000256" key="1">
    <source>
        <dbReference type="ARBA" id="ARBA00022729"/>
    </source>
</evidence>
<keyword evidence="2" id="KW-0378">Hydrolase</keyword>
<proteinExistence type="predicted"/>
<dbReference type="SUPFAM" id="SSF49265">
    <property type="entry name" value="Fibronectin type III"/>
    <property type="match status" value="1"/>
</dbReference>
<evidence type="ECO:0000256" key="3">
    <source>
        <dbReference type="ARBA" id="ARBA00023326"/>
    </source>
</evidence>
<dbReference type="Pfam" id="PF00041">
    <property type="entry name" value="fn3"/>
    <property type="match status" value="1"/>
</dbReference>
<dbReference type="Gene3D" id="2.40.128.340">
    <property type="match status" value="1"/>
</dbReference>
<keyword evidence="3" id="KW-0119">Carbohydrate metabolism</keyword>
<dbReference type="SUPFAM" id="SSF69318">
    <property type="entry name" value="Integrin alpha N-terminal domain"/>
    <property type="match status" value="1"/>
</dbReference>
<dbReference type="GO" id="GO:0016798">
    <property type="term" value="F:hydrolase activity, acting on glycosyl bonds"/>
    <property type="evidence" value="ECO:0007669"/>
    <property type="project" value="UniProtKB-KW"/>
</dbReference>
<dbReference type="PANTHER" id="PTHR44103:SF1">
    <property type="entry name" value="PROPROTEIN CONVERTASE P"/>
    <property type="match status" value="1"/>
</dbReference>
<sequence>MRMTLRHVLSSLAAACVGAGLFVAPADASTIADTTAPVLTRASLPAGTYGPAGERQAMTFTLDVADESPIKYVVIRHVHTDPSLRATPLNARWYGDDLDTTSLTWATSGWHINQAPLDGTYVASSVYVEDLAGNGAEYLSDGTVRYSSGARGQHTVDLRLTLVVAAGRDVTPPVLTSLWMPSQAVADHAGPDAYMSFDVIDPGLYSVTVHGRVNGGAETTFGWENALYGRQSGSILFRPQTLGEARVTRVELVDHNGNTSTFHADGQVVNKPGLGLPVSTSTHTVDLASQVTPIVAPTIQNARATAVSGSVTVTWSQPAFNSYRLTVQPGGRVITGAIDMDGRYQRTVTISGLPSGVAHTITITQVTQQGVDLDTVSVSVPAAPLPTRVMRVFGTGDRSRDGRADLWAAPAVTDPNATATWRIYQGSGTGGFGRTLTSSIPATRTPLPGSSTGRGPGAPLGALHLQGSDLVEPTATGSRVVGRGFHIFRTIDASSDLTGDGVADLIGITPAGDFHVYPSTATGAIGRGARLGGGWAAFHSVFSPGDFNGDRRSDVLAVDGLGKLWLYPGNGRGGFGSRVLIGSGWHTFGSVLPMRDFSGDGHVDIGAITADGRLFMYPGNGRGGFLTKRLIGSGWQVFLRAGAV</sequence>
<name>A0A8H9FRJ4_9MICO</name>
<comment type="caution">
    <text evidence="6">The sequence shown here is derived from an EMBL/GenBank/DDBJ whole genome shotgun (WGS) entry which is preliminary data.</text>
</comment>
<accession>A0A8H9FRJ4</accession>
<evidence type="ECO:0000259" key="5">
    <source>
        <dbReference type="Pfam" id="PF00041"/>
    </source>
</evidence>
<dbReference type="InterPro" id="IPR013517">
    <property type="entry name" value="FG-GAP"/>
</dbReference>
<protein>
    <recommendedName>
        <fullName evidence="5">Fibronectin type-III domain-containing protein</fullName>
    </recommendedName>
</protein>
<evidence type="ECO:0000256" key="4">
    <source>
        <dbReference type="SAM" id="SignalP"/>
    </source>
</evidence>
<reference evidence="6" key="2">
    <citation type="submission" date="2020-09" db="EMBL/GenBank/DDBJ databases">
        <authorList>
            <person name="Sun Q."/>
            <person name="Zhou Y."/>
        </authorList>
    </citation>
    <scope>NUCLEOTIDE SEQUENCE</scope>
    <source>
        <strain evidence="6">CGMCC 1.10749</strain>
    </source>
</reference>
<feature type="signal peptide" evidence="4">
    <location>
        <begin position="1"/>
        <end position="28"/>
    </location>
</feature>
<dbReference type="PANTHER" id="PTHR44103">
    <property type="entry name" value="PROPROTEIN CONVERTASE P"/>
    <property type="match status" value="1"/>
</dbReference>
<keyword evidence="2" id="KW-0326">Glycosidase</keyword>
<dbReference type="InterPro" id="IPR028994">
    <property type="entry name" value="Integrin_alpha_N"/>
</dbReference>
<feature type="chain" id="PRO_5034779847" description="Fibronectin type-III domain-containing protein" evidence="4">
    <location>
        <begin position="29"/>
        <end position="644"/>
    </location>
</feature>
<keyword evidence="1 4" id="KW-0732">Signal</keyword>
<dbReference type="EMBL" id="BMEA01000001">
    <property type="protein sequence ID" value="GGB75578.1"/>
    <property type="molecule type" value="Genomic_DNA"/>
</dbReference>
<dbReference type="Proteomes" id="UP000628079">
    <property type="component" value="Unassembled WGS sequence"/>
</dbReference>
<dbReference type="AlphaFoldDB" id="A0A8H9FRJ4"/>
<dbReference type="InterPro" id="IPR003961">
    <property type="entry name" value="FN3_dom"/>
</dbReference>
<feature type="domain" description="Fibronectin type-III" evidence="5">
    <location>
        <begin position="301"/>
        <end position="371"/>
    </location>
</feature>
<gene>
    <name evidence="6" type="ORF">GCM10011314_13910</name>
</gene>
<evidence type="ECO:0000313" key="6">
    <source>
        <dbReference type="EMBL" id="GGB75578.1"/>
    </source>
</evidence>
<evidence type="ECO:0000256" key="2">
    <source>
        <dbReference type="ARBA" id="ARBA00023295"/>
    </source>
</evidence>
<organism evidence="6 7">
    <name type="scientific">Knoellia flava</name>
    <dbReference type="NCBI Taxonomy" id="913969"/>
    <lineage>
        <taxon>Bacteria</taxon>
        <taxon>Bacillati</taxon>
        <taxon>Actinomycetota</taxon>
        <taxon>Actinomycetes</taxon>
        <taxon>Micrococcales</taxon>
        <taxon>Intrasporangiaceae</taxon>
        <taxon>Knoellia</taxon>
    </lineage>
</organism>
<reference evidence="6" key="1">
    <citation type="journal article" date="2014" name="Int. J. Syst. Evol. Microbiol.">
        <title>Complete genome sequence of Corynebacterium casei LMG S-19264T (=DSM 44701T), isolated from a smear-ripened cheese.</title>
        <authorList>
            <consortium name="US DOE Joint Genome Institute (JGI-PGF)"/>
            <person name="Walter F."/>
            <person name="Albersmeier A."/>
            <person name="Kalinowski J."/>
            <person name="Ruckert C."/>
        </authorList>
    </citation>
    <scope>NUCLEOTIDE SEQUENCE</scope>
    <source>
        <strain evidence="6">CGMCC 1.10749</strain>
    </source>
</reference>
<keyword evidence="3" id="KW-0624">Polysaccharide degradation</keyword>
<evidence type="ECO:0000313" key="7">
    <source>
        <dbReference type="Proteomes" id="UP000628079"/>
    </source>
</evidence>